<dbReference type="EMBL" id="CABIJS010000344">
    <property type="protein sequence ID" value="VUZ50145.1"/>
    <property type="molecule type" value="Genomic_DNA"/>
</dbReference>
<reference evidence="1 2" key="1">
    <citation type="submission" date="2019-07" db="EMBL/GenBank/DDBJ databases">
        <authorList>
            <person name="Jastrzebski P J."/>
            <person name="Paukszto L."/>
            <person name="Jastrzebski P J."/>
        </authorList>
    </citation>
    <scope>NUCLEOTIDE SEQUENCE [LARGE SCALE GENOMIC DNA]</scope>
    <source>
        <strain evidence="1 2">WMS-il1</strain>
    </source>
</reference>
<keyword evidence="2" id="KW-1185">Reference proteome</keyword>
<dbReference type="Proteomes" id="UP000321570">
    <property type="component" value="Unassembled WGS sequence"/>
</dbReference>
<evidence type="ECO:0000313" key="2">
    <source>
        <dbReference type="Proteomes" id="UP000321570"/>
    </source>
</evidence>
<dbReference type="AlphaFoldDB" id="A0A564YSF1"/>
<proteinExistence type="predicted"/>
<sequence>MRVNGFLEIFIWRSEACDDLKQNLIKFKILIKADNGRCVIWQKVTITIRLYARFGIIWRTYMNHFLN</sequence>
<accession>A0A564YSF1</accession>
<gene>
    <name evidence="1" type="ORF">WMSIL1_LOCUS9080</name>
</gene>
<name>A0A564YSF1_HYMDI</name>
<organism evidence="1 2">
    <name type="scientific">Hymenolepis diminuta</name>
    <name type="common">Rat tapeworm</name>
    <dbReference type="NCBI Taxonomy" id="6216"/>
    <lineage>
        <taxon>Eukaryota</taxon>
        <taxon>Metazoa</taxon>
        <taxon>Spiralia</taxon>
        <taxon>Lophotrochozoa</taxon>
        <taxon>Platyhelminthes</taxon>
        <taxon>Cestoda</taxon>
        <taxon>Eucestoda</taxon>
        <taxon>Cyclophyllidea</taxon>
        <taxon>Hymenolepididae</taxon>
        <taxon>Hymenolepis</taxon>
    </lineage>
</organism>
<protein>
    <submittedName>
        <fullName evidence="1">Uncharacterized protein</fullName>
    </submittedName>
</protein>
<evidence type="ECO:0000313" key="1">
    <source>
        <dbReference type="EMBL" id="VUZ50145.1"/>
    </source>
</evidence>